<reference evidence="1" key="2">
    <citation type="submission" date="2023-02" db="EMBL/GenBank/DDBJ databases">
        <authorList>
            <person name="Concha-Toloza M."/>
            <person name="Lopez-Cantillo M."/>
            <person name="Molina-Mora J."/>
            <person name="Collado L."/>
        </authorList>
    </citation>
    <scope>NUCLEOTIDE SEQUENCE</scope>
    <source>
        <strain evidence="1">FR1p153A2</strain>
    </source>
</reference>
<name>A0AAW6VID3_9BACT</name>
<comment type="caution">
    <text evidence="1">The sequence shown here is derived from an EMBL/GenBank/DDBJ whole genome shotgun (WGS) entry which is preliminary data.</text>
</comment>
<gene>
    <name evidence="1" type="ORF">PT517_11615</name>
</gene>
<accession>A0AAW6VID3</accession>
<evidence type="ECO:0000313" key="2">
    <source>
        <dbReference type="Proteomes" id="UP001237501"/>
    </source>
</evidence>
<proteinExistence type="predicted"/>
<dbReference type="SUPFAM" id="SSF56024">
    <property type="entry name" value="Phospholipase D/nuclease"/>
    <property type="match status" value="1"/>
</dbReference>
<dbReference type="Proteomes" id="UP001237501">
    <property type="component" value="Unassembled WGS sequence"/>
</dbReference>
<reference evidence="1" key="1">
    <citation type="journal article" date="2023" name="Antibiotics">
        <title>Genomic Characterization of Antibiotic-Resistant Campylobacterales Isolated from Chilean Poultry Meat.</title>
        <authorList>
            <person name="Concha-Toloza M."/>
            <person name="Lopez-Cantillo M."/>
            <person name="Molina-Mora J.A."/>
            <person name="Collado L."/>
        </authorList>
    </citation>
    <scope>NUCLEOTIDE SEQUENCE</scope>
    <source>
        <strain evidence="1">FR1p153A2</strain>
    </source>
</reference>
<protein>
    <recommendedName>
        <fullName evidence="3">Phospholipase D-like domain-containing protein</fullName>
    </recommendedName>
</protein>
<dbReference type="Gene3D" id="3.30.870.10">
    <property type="entry name" value="Endonuclease Chain A"/>
    <property type="match status" value="1"/>
</dbReference>
<evidence type="ECO:0000313" key="1">
    <source>
        <dbReference type="EMBL" id="MDK2042423.1"/>
    </source>
</evidence>
<organism evidence="1 2">
    <name type="scientific">Aliarcobacter butzleri</name>
    <dbReference type="NCBI Taxonomy" id="28197"/>
    <lineage>
        <taxon>Bacteria</taxon>
        <taxon>Pseudomonadati</taxon>
        <taxon>Campylobacterota</taxon>
        <taxon>Epsilonproteobacteria</taxon>
        <taxon>Campylobacterales</taxon>
        <taxon>Arcobacteraceae</taxon>
        <taxon>Aliarcobacter</taxon>
    </lineage>
</organism>
<dbReference type="RefSeq" id="WP_284093653.1">
    <property type="nucleotide sequence ID" value="NZ_JAQTJC010000020.1"/>
</dbReference>
<sequence length="430" mass="51398">MKNNVTEKEIYANKFYNYYNDDNYTLYDIQEFYYPFYRIKCNCIFREKNKISIVEENFLEAIKCGIKDYESLEKFLALDKEIFEEVAAKLHIDNLFVETPLLQLTEQGKKILEDGAKLSSVENEEYVTLDGITGNTSNEYIENEKKHGESKNNNHLKVQIPYPKNETLDRIINNKALQTILFEEIKKKDKKDKEIYEIKEIIGRPFILHKKYFSLFFKNDENPKKTLIIKNGHPDDVMTNIINTIEQNGKNLFDFSKDVQEENKKLFEQKNIYEYSQIDNLTNGTQLSTYEHPKFFEYAFKYSKKEVVIISPWIRWEIIKEKKEDIENALKRKVEITFFYGMGKKDDLDKKSKEFFIDMQKKYPNLLKFSTNNDINDHSKIIICDRDWMITTSFNWTSFKGDESREERKERGSFINDRSEVIKTIEVYIR</sequence>
<dbReference type="AlphaFoldDB" id="A0AAW6VID3"/>
<evidence type="ECO:0008006" key="3">
    <source>
        <dbReference type="Google" id="ProtNLM"/>
    </source>
</evidence>
<dbReference type="EMBL" id="JAQTJK010000020">
    <property type="protein sequence ID" value="MDK2042423.1"/>
    <property type="molecule type" value="Genomic_DNA"/>
</dbReference>